<protein>
    <submittedName>
        <fullName evidence="1">Uncharacterized protein</fullName>
    </submittedName>
</protein>
<keyword evidence="2" id="KW-1185">Reference proteome</keyword>
<comment type="caution">
    <text evidence="1">The sequence shown here is derived from an EMBL/GenBank/DDBJ whole genome shotgun (WGS) entry which is preliminary data.</text>
</comment>
<dbReference type="RefSeq" id="WP_214156284.1">
    <property type="nucleotide sequence ID" value="NZ_JAHBAY010000005.1"/>
</dbReference>
<gene>
    <name evidence="1" type="ORF">KIH74_13700</name>
</gene>
<dbReference type="Pfam" id="PF19953">
    <property type="entry name" value="EACC1"/>
    <property type="match status" value="1"/>
</dbReference>
<dbReference type="Proteomes" id="UP001197247">
    <property type="component" value="Unassembled WGS sequence"/>
</dbReference>
<sequence length="123" mass="13194">MSSAVVEVTFTQLPEDDDFVLDQLTEELAEDLQDTGDVRRVEAASSGPESKGIGELLLATLVVAADPAYVQALVELVTGFLGRNRGRTAHLRVGDVDVTLDGLSPEQTSEIIDIVRGAVERSR</sequence>
<evidence type="ECO:0000313" key="1">
    <source>
        <dbReference type="EMBL" id="MBT0769987.1"/>
    </source>
</evidence>
<proteinExistence type="predicted"/>
<reference evidence="1 2" key="1">
    <citation type="submission" date="2021-05" db="EMBL/GenBank/DDBJ databases">
        <title>Kineosporia and Streptomyces sp. nov. two new marine actinobacteria isolated from Coral.</title>
        <authorList>
            <person name="Buangrab K."/>
            <person name="Sutthacheep M."/>
            <person name="Yeemin T."/>
            <person name="Harunari E."/>
            <person name="Igarashi Y."/>
            <person name="Kanchanasin P."/>
            <person name="Tanasupawat S."/>
            <person name="Phongsopitanun W."/>
        </authorList>
    </citation>
    <scope>NUCLEOTIDE SEQUENCE [LARGE SCALE GENOMIC DNA]</scope>
    <source>
        <strain evidence="1 2">J2-2</strain>
    </source>
</reference>
<dbReference type="InterPro" id="IPR045428">
    <property type="entry name" value="EACC1"/>
</dbReference>
<dbReference type="EMBL" id="JAHBAY010000005">
    <property type="protein sequence ID" value="MBT0769987.1"/>
    <property type="molecule type" value="Genomic_DNA"/>
</dbReference>
<evidence type="ECO:0000313" key="2">
    <source>
        <dbReference type="Proteomes" id="UP001197247"/>
    </source>
</evidence>
<name>A0ABS5TFW3_9ACTN</name>
<organism evidence="1 2">
    <name type="scientific">Kineosporia corallincola</name>
    <dbReference type="NCBI Taxonomy" id="2835133"/>
    <lineage>
        <taxon>Bacteria</taxon>
        <taxon>Bacillati</taxon>
        <taxon>Actinomycetota</taxon>
        <taxon>Actinomycetes</taxon>
        <taxon>Kineosporiales</taxon>
        <taxon>Kineosporiaceae</taxon>
        <taxon>Kineosporia</taxon>
    </lineage>
</organism>
<accession>A0ABS5TFW3</accession>